<protein>
    <submittedName>
        <fullName evidence="1">Uncharacterized protein</fullName>
    </submittedName>
</protein>
<accession>A0ABM7TXQ5</accession>
<name>A0ABM7TXQ5_9BURK</name>
<reference evidence="1 2" key="1">
    <citation type="journal article" date="2022" name="Front. Microbiol.">
        <title>Identification and characterization of a novel class of self-sufficient cytochrome P450 hydroxylase involved in cyclohexanecarboxylate degradation in Paraburkholderia terrae strain KU-64.</title>
        <authorList>
            <person name="Yamamoto T."/>
            <person name="Hasegawa Y."/>
            <person name="Iwaki H."/>
        </authorList>
    </citation>
    <scope>NUCLEOTIDE SEQUENCE [LARGE SCALE GENOMIC DNA]</scope>
    <source>
        <strain evidence="1 2">KU-64</strain>
    </source>
</reference>
<dbReference type="Proteomes" id="UP001319874">
    <property type="component" value="Chromosome 3"/>
</dbReference>
<evidence type="ECO:0000313" key="2">
    <source>
        <dbReference type="Proteomes" id="UP001319874"/>
    </source>
</evidence>
<gene>
    <name evidence="1" type="ORF">PTKU64_75470</name>
</gene>
<keyword evidence="2" id="KW-1185">Reference proteome</keyword>
<dbReference type="EMBL" id="AP024957">
    <property type="protein sequence ID" value="BCZ83872.1"/>
    <property type="molecule type" value="Genomic_DNA"/>
</dbReference>
<sequence length="75" mass="8887">MRRSELIARLSVRSEQLVELQMDRDAILILTLLDEEDHEEGDDGRASIDDKLPRVRIMEKRSRNYFLENPRENCS</sequence>
<proteinExistence type="predicted"/>
<evidence type="ECO:0000313" key="1">
    <source>
        <dbReference type="EMBL" id="BCZ83872.1"/>
    </source>
</evidence>
<organism evidence="1 2">
    <name type="scientific">Paraburkholderia terrae</name>
    <dbReference type="NCBI Taxonomy" id="311230"/>
    <lineage>
        <taxon>Bacteria</taxon>
        <taxon>Pseudomonadati</taxon>
        <taxon>Pseudomonadota</taxon>
        <taxon>Betaproteobacteria</taxon>
        <taxon>Burkholderiales</taxon>
        <taxon>Burkholderiaceae</taxon>
        <taxon>Paraburkholderia</taxon>
    </lineage>
</organism>